<reference evidence="2 3" key="1">
    <citation type="journal article" date="2019" name="Nat. Microbiol.">
        <title>Mediterranean grassland soil C-N compound turnover is dependent on rainfall and depth, and is mediated by genomically divergent microorganisms.</title>
        <authorList>
            <person name="Diamond S."/>
            <person name="Andeer P.F."/>
            <person name="Li Z."/>
            <person name="Crits-Christoph A."/>
            <person name="Burstein D."/>
            <person name="Anantharaman K."/>
            <person name="Lane K.R."/>
            <person name="Thomas B.C."/>
            <person name="Pan C."/>
            <person name="Northen T.R."/>
            <person name="Banfield J.F."/>
        </authorList>
    </citation>
    <scope>NUCLEOTIDE SEQUENCE [LARGE SCALE GENOMIC DNA]</scope>
    <source>
        <strain evidence="2">NP_3</strain>
    </source>
</reference>
<accession>A0A537JU34</accession>
<name>A0A537JU34_9BACT</name>
<dbReference type="PANTHER" id="PTHR38040">
    <property type="entry name" value="UBIQUINONE BIOSYNTHESIS ACCESSORY FACTOR UBIK"/>
    <property type="match status" value="1"/>
</dbReference>
<comment type="caution">
    <text evidence="2">The sequence shown here is derived from an EMBL/GenBank/DDBJ whole genome shotgun (WGS) entry which is preliminary data.</text>
</comment>
<evidence type="ECO:0000256" key="1">
    <source>
        <dbReference type="SAM" id="MobiDB-lite"/>
    </source>
</evidence>
<protein>
    <submittedName>
        <fullName evidence="2">Accessory factor UbiK family protein</fullName>
    </submittedName>
</protein>
<dbReference type="EMBL" id="VBAK01000182">
    <property type="protein sequence ID" value="TMI86782.1"/>
    <property type="molecule type" value="Genomic_DNA"/>
</dbReference>
<dbReference type="Proteomes" id="UP000318509">
    <property type="component" value="Unassembled WGS sequence"/>
</dbReference>
<organism evidence="2 3">
    <name type="scientific">Candidatus Segetimicrobium genomatis</name>
    <dbReference type="NCBI Taxonomy" id="2569760"/>
    <lineage>
        <taxon>Bacteria</taxon>
        <taxon>Bacillati</taxon>
        <taxon>Candidatus Sysuimicrobiota</taxon>
        <taxon>Candidatus Sysuimicrobiia</taxon>
        <taxon>Candidatus Sysuimicrobiales</taxon>
        <taxon>Candidatus Segetimicrobiaceae</taxon>
        <taxon>Candidatus Segetimicrobium</taxon>
    </lineage>
</organism>
<dbReference type="GO" id="GO:0005829">
    <property type="term" value="C:cytosol"/>
    <property type="evidence" value="ECO:0007669"/>
    <property type="project" value="TreeGrafter"/>
</dbReference>
<dbReference type="PANTHER" id="PTHR38040:SF1">
    <property type="entry name" value="UBIQUINONE BIOSYNTHESIS ACCESSORY FACTOR UBIK"/>
    <property type="match status" value="1"/>
</dbReference>
<gene>
    <name evidence="2" type="ORF">E6H00_17525</name>
</gene>
<dbReference type="HAMAP" id="MF_02216">
    <property type="entry name" value="UbiK"/>
    <property type="match status" value="1"/>
</dbReference>
<dbReference type="InterPro" id="IPR007475">
    <property type="entry name" value="UbiK"/>
</dbReference>
<dbReference type="AlphaFoldDB" id="A0A537JU34"/>
<proteinExistence type="inferred from homology"/>
<sequence length="97" mass="10806">MDSFRIDELARRLLERVPPALRSMQRDLESNFRAVLREGLGKLDLVTRDEFDAQTRVLERTRARLEELEARLASLEGAGSAAAPAAGAAPRSDSRRS</sequence>
<evidence type="ECO:0000313" key="3">
    <source>
        <dbReference type="Proteomes" id="UP000318509"/>
    </source>
</evidence>
<evidence type="ECO:0000313" key="2">
    <source>
        <dbReference type="EMBL" id="TMI86782.1"/>
    </source>
</evidence>
<feature type="region of interest" description="Disordered" evidence="1">
    <location>
        <begin position="76"/>
        <end position="97"/>
    </location>
</feature>
<feature type="compositionally biased region" description="Low complexity" evidence="1">
    <location>
        <begin position="76"/>
        <end position="91"/>
    </location>
</feature>
<dbReference type="Pfam" id="PF04380">
    <property type="entry name" value="BMFP"/>
    <property type="match status" value="1"/>
</dbReference>